<dbReference type="InterPro" id="IPR001209">
    <property type="entry name" value="Ribosomal_uS14"/>
</dbReference>
<sequence length="101" mass="11774">MRMRSRVLRDIKAREAVVSQELKRTVWRYLSRNTAMDPRVRMQAQLALSRTPREASPSAIKNRCIATGRGRGIFNQWKLCRFQFRLRALNGDLPGVDKASW</sequence>
<keyword evidence="3" id="KW-0687">Ribonucleoprotein</keyword>
<keyword evidence="5" id="KW-1185">Reference proteome</keyword>
<dbReference type="Proteomes" id="UP001140217">
    <property type="component" value="Unassembled WGS sequence"/>
</dbReference>
<evidence type="ECO:0000313" key="4">
    <source>
        <dbReference type="EMBL" id="KAJ2781833.1"/>
    </source>
</evidence>
<evidence type="ECO:0000313" key="5">
    <source>
        <dbReference type="Proteomes" id="UP001140217"/>
    </source>
</evidence>
<dbReference type="Gene3D" id="1.10.287.1480">
    <property type="match status" value="1"/>
</dbReference>
<name>A0A9W8HBI8_9FUNG</name>
<comment type="similarity">
    <text evidence="1">Belongs to the universal ribosomal protein uS14 family.</text>
</comment>
<dbReference type="FunFam" id="1.10.287.1480:FF:000001">
    <property type="entry name" value="30S ribosomal protein S14"/>
    <property type="match status" value="1"/>
</dbReference>
<evidence type="ECO:0000256" key="1">
    <source>
        <dbReference type="ARBA" id="ARBA00009083"/>
    </source>
</evidence>
<dbReference type="NCBIfam" id="NF006477">
    <property type="entry name" value="PRK08881.1"/>
    <property type="match status" value="1"/>
</dbReference>
<dbReference type="GO" id="GO:0003735">
    <property type="term" value="F:structural constituent of ribosome"/>
    <property type="evidence" value="ECO:0007669"/>
    <property type="project" value="InterPro"/>
</dbReference>
<keyword evidence="2 4" id="KW-0689">Ribosomal protein</keyword>
<dbReference type="PANTHER" id="PTHR19836">
    <property type="entry name" value="30S RIBOSOMAL PROTEIN S14"/>
    <property type="match status" value="1"/>
</dbReference>
<evidence type="ECO:0000256" key="2">
    <source>
        <dbReference type="ARBA" id="ARBA00022980"/>
    </source>
</evidence>
<gene>
    <name evidence="4" type="primary">MRP2</name>
    <name evidence="4" type="ORF">H4R18_002642</name>
</gene>
<dbReference type="GO" id="GO:0006412">
    <property type="term" value="P:translation"/>
    <property type="evidence" value="ECO:0007669"/>
    <property type="project" value="InterPro"/>
</dbReference>
<dbReference type="PANTHER" id="PTHR19836:SF19">
    <property type="entry name" value="SMALL RIBOSOMAL SUBUNIT PROTEIN US14M"/>
    <property type="match status" value="1"/>
</dbReference>
<organism evidence="4 5">
    <name type="scientific">Coemansia javaensis</name>
    <dbReference type="NCBI Taxonomy" id="2761396"/>
    <lineage>
        <taxon>Eukaryota</taxon>
        <taxon>Fungi</taxon>
        <taxon>Fungi incertae sedis</taxon>
        <taxon>Zoopagomycota</taxon>
        <taxon>Kickxellomycotina</taxon>
        <taxon>Kickxellomycetes</taxon>
        <taxon>Kickxellales</taxon>
        <taxon>Kickxellaceae</taxon>
        <taxon>Coemansia</taxon>
    </lineage>
</organism>
<dbReference type="EMBL" id="JANBUL010000091">
    <property type="protein sequence ID" value="KAJ2781833.1"/>
    <property type="molecule type" value="Genomic_DNA"/>
</dbReference>
<dbReference type="SUPFAM" id="SSF57716">
    <property type="entry name" value="Glucocorticoid receptor-like (DNA-binding domain)"/>
    <property type="match status" value="1"/>
</dbReference>
<protein>
    <submittedName>
        <fullName evidence="4">40S ribosomal protein mrp2, mitochondrial</fullName>
    </submittedName>
</protein>
<proteinExistence type="inferred from homology"/>
<dbReference type="AlphaFoldDB" id="A0A9W8HBI8"/>
<evidence type="ECO:0000256" key="3">
    <source>
        <dbReference type="ARBA" id="ARBA00023274"/>
    </source>
</evidence>
<dbReference type="OrthoDB" id="413436at2759"/>
<reference evidence="4" key="1">
    <citation type="submission" date="2022-07" db="EMBL/GenBank/DDBJ databases">
        <title>Phylogenomic reconstructions and comparative analyses of Kickxellomycotina fungi.</title>
        <authorList>
            <person name="Reynolds N.K."/>
            <person name="Stajich J.E."/>
            <person name="Barry K."/>
            <person name="Grigoriev I.V."/>
            <person name="Crous P."/>
            <person name="Smith M.E."/>
        </authorList>
    </citation>
    <scope>NUCLEOTIDE SEQUENCE</scope>
    <source>
        <strain evidence="4">NBRC 105414</strain>
    </source>
</reference>
<dbReference type="GO" id="GO:0005763">
    <property type="term" value="C:mitochondrial small ribosomal subunit"/>
    <property type="evidence" value="ECO:0007669"/>
    <property type="project" value="TreeGrafter"/>
</dbReference>
<accession>A0A9W8HBI8</accession>
<comment type="caution">
    <text evidence="4">The sequence shown here is derived from an EMBL/GenBank/DDBJ whole genome shotgun (WGS) entry which is preliminary data.</text>
</comment>
<dbReference type="Pfam" id="PF00253">
    <property type="entry name" value="Ribosomal_S14"/>
    <property type="match status" value="1"/>
</dbReference>